<dbReference type="EMBL" id="CP022278">
    <property type="protein sequence ID" value="ASK27815.1"/>
    <property type="molecule type" value="Genomic_DNA"/>
</dbReference>
<dbReference type="OrthoDB" id="8604388at2"/>
<sequence>MYCPELRKQMIIRKADHCPTTRVIKSLIAFVLIWGLWGLTAYLVANDRLALFTRPLIGSWTLRDIACTAFAVVLMQLVVVQIWGILMSWKSARTRNNRPTYTPH</sequence>
<dbReference type="Proteomes" id="UP000198238">
    <property type="component" value="Chromosome"/>
</dbReference>
<accession>A0A220S3M4</accession>
<keyword evidence="2" id="KW-1185">Reference proteome</keyword>
<dbReference type="KEGG" id="nei:BG910_08750"/>
<evidence type="ECO:0000313" key="2">
    <source>
        <dbReference type="Proteomes" id="UP000198238"/>
    </source>
</evidence>
<reference evidence="1 2" key="1">
    <citation type="submission" date="2017-06" db="EMBL/GenBank/DDBJ databases">
        <title>Neisseria chenwenguii sp. nov., isolated from the intestinal contents of Tibetan Plateau Pika in Yushu, Qinghai Province, China.</title>
        <authorList>
            <person name="Zhang G."/>
        </authorList>
    </citation>
    <scope>NUCLEOTIDE SEQUENCE [LARGE SCALE GENOMIC DNA]</scope>
    <source>
        <strain evidence="1 2">10023</strain>
    </source>
</reference>
<dbReference type="RefSeq" id="WP_089036510.1">
    <property type="nucleotide sequence ID" value="NZ_CP022278.1"/>
</dbReference>
<evidence type="ECO:0000313" key="1">
    <source>
        <dbReference type="EMBL" id="ASK27815.1"/>
    </source>
</evidence>
<name>A0A220S3M4_9NEIS</name>
<proteinExistence type="predicted"/>
<dbReference type="AlphaFoldDB" id="A0A220S3M4"/>
<protein>
    <submittedName>
        <fullName evidence="1">Uncharacterized protein</fullName>
    </submittedName>
</protein>
<gene>
    <name evidence="1" type="ORF">BG910_08750</name>
</gene>
<organism evidence="1 2">
    <name type="scientific">Neisseria chenwenguii</name>
    <dbReference type="NCBI Taxonomy" id="1853278"/>
    <lineage>
        <taxon>Bacteria</taxon>
        <taxon>Pseudomonadati</taxon>
        <taxon>Pseudomonadota</taxon>
        <taxon>Betaproteobacteria</taxon>
        <taxon>Neisseriales</taxon>
        <taxon>Neisseriaceae</taxon>
        <taxon>Neisseria</taxon>
    </lineage>
</organism>